<dbReference type="PRINTS" id="PR00080">
    <property type="entry name" value="SDRFAMILY"/>
</dbReference>
<dbReference type="SMART" id="SM00822">
    <property type="entry name" value="PKS_KR"/>
    <property type="match status" value="1"/>
</dbReference>
<dbReference type="CDD" id="cd05233">
    <property type="entry name" value="SDR_c"/>
    <property type="match status" value="1"/>
</dbReference>
<dbReference type="AlphaFoldDB" id="A0A1G7FEN7"/>
<name>A0A1G7FEN7_9RHOB</name>
<evidence type="ECO:0000313" key="5">
    <source>
        <dbReference type="Proteomes" id="UP000198994"/>
    </source>
</evidence>
<keyword evidence="5" id="KW-1185">Reference proteome</keyword>
<dbReference type="FunFam" id="3.40.50.720:FF:000084">
    <property type="entry name" value="Short-chain dehydrogenase reductase"/>
    <property type="match status" value="1"/>
</dbReference>
<dbReference type="RefSeq" id="WP_089959184.1">
    <property type="nucleotide sequence ID" value="NZ_FNAV01000007.1"/>
</dbReference>
<dbReference type="GO" id="GO:0016491">
    <property type="term" value="F:oxidoreductase activity"/>
    <property type="evidence" value="ECO:0007669"/>
    <property type="project" value="UniProtKB-KW"/>
</dbReference>
<dbReference type="SUPFAM" id="SSF51735">
    <property type="entry name" value="NAD(P)-binding Rossmann-fold domains"/>
    <property type="match status" value="1"/>
</dbReference>
<dbReference type="Proteomes" id="UP000198994">
    <property type="component" value="Unassembled WGS sequence"/>
</dbReference>
<organism evidence="4 5">
    <name type="scientific">Salipiger thiooxidans</name>
    <dbReference type="NCBI Taxonomy" id="282683"/>
    <lineage>
        <taxon>Bacteria</taxon>
        <taxon>Pseudomonadati</taxon>
        <taxon>Pseudomonadota</taxon>
        <taxon>Alphaproteobacteria</taxon>
        <taxon>Rhodobacterales</taxon>
        <taxon>Roseobacteraceae</taxon>
        <taxon>Salipiger</taxon>
    </lineage>
</organism>
<dbReference type="InterPro" id="IPR036291">
    <property type="entry name" value="NAD(P)-bd_dom_sf"/>
</dbReference>
<protein>
    <submittedName>
        <fullName evidence="4">NAD(P)-dependent dehydrogenase, short-chain alcohol dehydrogenase family</fullName>
    </submittedName>
</protein>
<dbReference type="STRING" id="282683.SAMN04488105_10724"/>
<dbReference type="EMBL" id="FNAV01000007">
    <property type="protein sequence ID" value="SDE74378.1"/>
    <property type="molecule type" value="Genomic_DNA"/>
</dbReference>
<dbReference type="InterPro" id="IPR057326">
    <property type="entry name" value="KR_dom"/>
</dbReference>
<gene>
    <name evidence="4" type="ORF">SAMN04488105_10724</name>
</gene>
<comment type="similarity">
    <text evidence="1">Belongs to the short-chain dehydrogenases/reductases (SDR) family.</text>
</comment>
<keyword evidence="2" id="KW-0560">Oxidoreductase</keyword>
<dbReference type="InterPro" id="IPR020904">
    <property type="entry name" value="Sc_DH/Rdtase_CS"/>
</dbReference>
<dbReference type="Pfam" id="PF13561">
    <property type="entry name" value="adh_short_C2"/>
    <property type="match status" value="1"/>
</dbReference>
<dbReference type="Gene3D" id="3.40.50.720">
    <property type="entry name" value="NAD(P)-binding Rossmann-like Domain"/>
    <property type="match status" value="1"/>
</dbReference>
<evidence type="ECO:0000256" key="2">
    <source>
        <dbReference type="ARBA" id="ARBA00023002"/>
    </source>
</evidence>
<dbReference type="OrthoDB" id="9808814at2"/>
<sequence length="237" mass="24438">MTAKVLITGAGSGIGLAVARRVVARGMRAILWDISAAALQAAQDELGDSAEVRQVDVSDVRAVTGAAASLEGVSHLVNNAGILGRQMDWGDLDPSEIARVLAINVTGFMQVASCFIAARRPHSTAAIVNMASIAGENGGAPGFASYGASKGAIIALTRAMARDFAPEVRVNALAPGIIDTPIQEAVMADAAARARAAEGIPMQRMGSPDEVAEATEWLLFDAAYTTGEIIRIAGGRR</sequence>
<evidence type="ECO:0000256" key="1">
    <source>
        <dbReference type="ARBA" id="ARBA00006484"/>
    </source>
</evidence>
<dbReference type="InterPro" id="IPR051122">
    <property type="entry name" value="SDR_DHRS6-like"/>
</dbReference>
<dbReference type="PROSITE" id="PS00061">
    <property type="entry name" value="ADH_SHORT"/>
    <property type="match status" value="1"/>
</dbReference>
<feature type="domain" description="Ketoreductase" evidence="3">
    <location>
        <begin position="3"/>
        <end position="180"/>
    </location>
</feature>
<accession>A0A1G7FEN7</accession>
<dbReference type="InterPro" id="IPR002347">
    <property type="entry name" value="SDR_fam"/>
</dbReference>
<evidence type="ECO:0000259" key="3">
    <source>
        <dbReference type="SMART" id="SM00822"/>
    </source>
</evidence>
<evidence type="ECO:0000313" key="4">
    <source>
        <dbReference type="EMBL" id="SDE74378.1"/>
    </source>
</evidence>
<dbReference type="PANTHER" id="PTHR43477:SF1">
    <property type="entry name" value="DIHYDROANTICAPSIN 7-DEHYDROGENASE"/>
    <property type="match status" value="1"/>
</dbReference>
<dbReference type="PANTHER" id="PTHR43477">
    <property type="entry name" value="DIHYDROANTICAPSIN 7-DEHYDROGENASE"/>
    <property type="match status" value="1"/>
</dbReference>
<proteinExistence type="inferred from homology"/>
<reference evidence="5" key="1">
    <citation type="submission" date="2016-10" db="EMBL/GenBank/DDBJ databases">
        <authorList>
            <person name="Varghese N."/>
            <person name="Submissions S."/>
        </authorList>
    </citation>
    <scope>NUCLEOTIDE SEQUENCE [LARGE SCALE GENOMIC DNA]</scope>
    <source>
        <strain evidence="5">DSM 10146</strain>
    </source>
</reference>
<dbReference type="PRINTS" id="PR00081">
    <property type="entry name" value="GDHRDH"/>
</dbReference>